<dbReference type="InterPro" id="IPR057251">
    <property type="entry name" value="FP_C"/>
</dbReference>
<keyword evidence="3" id="KW-0862">Zinc</keyword>
<name>A0ABD0SBD4_LOXSC</name>
<evidence type="ECO:0000256" key="5">
    <source>
        <dbReference type="SAM" id="Coils"/>
    </source>
</evidence>
<evidence type="ECO:0000313" key="9">
    <source>
        <dbReference type="Proteomes" id="UP001549921"/>
    </source>
</evidence>
<dbReference type="PROSITE" id="PS01359">
    <property type="entry name" value="ZF_PHD_1"/>
    <property type="match status" value="1"/>
</dbReference>
<dbReference type="SUPFAM" id="SSF57903">
    <property type="entry name" value="FYVE/PHD zinc finger"/>
    <property type="match status" value="1"/>
</dbReference>
<keyword evidence="2 4" id="KW-0863">Zinc-finger</keyword>
<feature type="region of interest" description="Disordered" evidence="6">
    <location>
        <begin position="86"/>
        <end position="107"/>
    </location>
</feature>
<dbReference type="Gene3D" id="3.30.40.10">
    <property type="entry name" value="Zinc/RING finger domain, C3HC4 (zinc finger)"/>
    <property type="match status" value="1"/>
</dbReference>
<dbReference type="InterPro" id="IPR001965">
    <property type="entry name" value="Znf_PHD"/>
</dbReference>
<dbReference type="Pfam" id="PF00628">
    <property type="entry name" value="PHD"/>
    <property type="match status" value="1"/>
</dbReference>
<evidence type="ECO:0000313" key="8">
    <source>
        <dbReference type="EMBL" id="KAL0811368.1"/>
    </source>
</evidence>
<dbReference type="Pfam" id="PF25298">
    <property type="entry name" value="Baculo_FP_2nd"/>
    <property type="match status" value="1"/>
</dbReference>
<accession>A0ABD0SBD4</accession>
<feature type="coiled-coil region" evidence="5">
    <location>
        <begin position="166"/>
        <end position="193"/>
    </location>
</feature>
<dbReference type="InterPro" id="IPR019786">
    <property type="entry name" value="Zinc_finger_PHD-type_CS"/>
</dbReference>
<dbReference type="InterPro" id="IPR011011">
    <property type="entry name" value="Znf_FYVE_PHD"/>
</dbReference>
<dbReference type="GO" id="GO:0008270">
    <property type="term" value="F:zinc ion binding"/>
    <property type="evidence" value="ECO:0007669"/>
    <property type="project" value="UniProtKB-KW"/>
</dbReference>
<reference evidence="8 9" key="1">
    <citation type="submission" date="2024-06" db="EMBL/GenBank/DDBJ databases">
        <title>A chromosome-level genome assembly of beet webworm, Loxostege sticticalis.</title>
        <authorList>
            <person name="Zhang Y."/>
        </authorList>
    </citation>
    <scope>NUCLEOTIDE SEQUENCE [LARGE SCALE GENOMIC DNA]</scope>
    <source>
        <strain evidence="8">AQ028</strain>
        <tissue evidence="8">Male pupae</tissue>
    </source>
</reference>
<evidence type="ECO:0000256" key="3">
    <source>
        <dbReference type="ARBA" id="ARBA00022833"/>
    </source>
</evidence>
<evidence type="ECO:0000256" key="2">
    <source>
        <dbReference type="ARBA" id="ARBA00022771"/>
    </source>
</evidence>
<keyword evidence="5" id="KW-0175">Coiled coil</keyword>
<keyword evidence="1" id="KW-0479">Metal-binding</keyword>
<dbReference type="SMART" id="SM00249">
    <property type="entry name" value="PHD"/>
    <property type="match status" value="1"/>
</dbReference>
<feature type="domain" description="PHD-type" evidence="7">
    <location>
        <begin position="1"/>
        <end position="57"/>
    </location>
</feature>
<evidence type="ECO:0000259" key="7">
    <source>
        <dbReference type="PROSITE" id="PS50016"/>
    </source>
</evidence>
<comment type="caution">
    <text evidence="8">The sequence shown here is derived from an EMBL/GenBank/DDBJ whole genome shotgun (WGS) entry which is preliminary data.</text>
</comment>
<dbReference type="InterPro" id="IPR013083">
    <property type="entry name" value="Znf_RING/FYVE/PHD"/>
</dbReference>
<evidence type="ECO:0000256" key="6">
    <source>
        <dbReference type="SAM" id="MobiDB-lite"/>
    </source>
</evidence>
<protein>
    <recommendedName>
        <fullName evidence="7">PHD-type domain-containing protein</fullName>
    </recommendedName>
</protein>
<gene>
    <name evidence="8" type="ORF">ABMA28_009777</name>
</gene>
<evidence type="ECO:0000256" key="1">
    <source>
        <dbReference type="ARBA" id="ARBA00022723"/>
    </source>
</evidence>
<proteinExistence type="predicted"/>
<dbReference type="PROSITE" id="PS50016">
    <property type="entry name" value="ZF_PHD_2"/>
    <property type="match status" value="1"/>
</dbReference>
<dbReference type="Proteomes" id="UP001549921">
    <property type="component" value="Unassembled WGS sequence"/>
</dbReference>
<dbReference type="InterPro" id="IPR019787">
    <property type="entry name" value="Znf_PHD-finger"/>
</dbReference>
<feature type="compositionally biased region" description="Polar residues" evidence="6">
    <location>
        <begin position="93"/>
        <end position="107"/>
    </location>
</feature>
<dbReference type="EMBL" id="JBEDNZ010000024">
    <property type="protein sequence ID" value="KAL0811368.1"/>
    <property type="molecule type" value="Genomic_DNA"/>
</dbReference>
<dbReference type="AlphaFoldDB" id="A0ABD0SBD4"/>
<evidence type="ECO:0000256" key="4">
    <source>
        <dbReference type="PROSITE-ProRule" id="PRU00146"/>
    </source>
</evidence>
<sequence>MKKCAACNDTALDNDFLECMRCAEVYHFLCLNYSAEDIQGIGDDTRINWLCPNCKNKQPKGDNSDVSVRPSTPTGTAEITFNVTRRKVHSKPDSVQPSASSSTDNVTRSDIQLMIREEMRSVMREFAGDFNKTLNNRFREINGQLSEFKTSLSFLSEQFDGLKTDIDTHGSQINQLKTENEAFKSELLTLSSRVRQMDQMSRSTNLELQCVPEHRSENVITIIKQLGRVINYPINDCDISYCSRIAKSNPNSSRPRSILVKFSHPRTRDAVLAASFQYNKLHQNEKLNTSALGIDDKKSPLYVVENLTMENKNIHAAARLRAKQLNYKYVWVRGGRVYVRKSDTSEAVFIRNLDSVNNLK</sequence>
<organism evidence="8 9">
    <name type="scientific">Loxostege sticticalis</name>
    <name type="common">Beet webworm moth</name>
    <dbReference type="NCBI Taxonomy" id="481309"/>
    <lineage>
        <taxon>Eukaryota</taxon>
        <taxon>Metazoa</taxon>
        <taxon>Ecdysozoa</taxon>
        <taxon>Arthropoda</taxon>
        <taxon>Hexapoda</taxon>
        <taxon>Insecta</taxon>
        <taxon>Pterygota</taxon>
        <taxon>Neoptera</taxon>
        <taxon>Endopterygota</taxon>
        <taxon>Lepidoptera</taxon>
        <taxon>Glossata</taxon>
        <taxon>Ditrysia</taxon>
        <taxon>Pyraloidea</taxon>
        <taxon>Crambidae</taxon>
        <taxon>Pyraustinae</taxon>
        <taxon>Loxostege</taxon>
    </lineage>
</organism>